<proteinExistence type="inferred from homology"/>
<evidence type="ECO:0000256" key="5">
    <source>
        <dbReference type="RuleBase" id="RU362059"/>
    </source>
</evidence>
<keyword evidence="3 4" id="KW-0808">Transferase</keyword>
<keyword evidence="7" id="KW-1185">Reference proteome</keyword>
<protein>
    <recommendedName>
        <fullName evidence="5">UDP-glucuronosyltransferase</fullName>
        <ecNumber evidence="5">2.4.1.17</ecNumber>
    </recommendedName>
</protein>
<keyword evidence="5" id="KW-1133">Transmembrane helix</keyword>
<dbReference type="SUPFAM" id="SSF53756">
    <property type="entry name" value="UDP-Glycosyltransferase/glycogen phosphorylase"/>
    <property type="match status" value="1"/>
</dbReference>
<dbReference type="PANTHER" id="PTHR48043:SF159">
    <property type="entry name" value="EG:EG0003.4 PROTEIN-RELATED"/>
    <property type="match status" value="1"/>
</dbReference>
<dbReference type="FunFam" id="3.40.50.2000:FF:000050">
    <property type="entry name" value="UDP-glucuronosyltransferase"/>
    <property type="match status" value="1"/>
</dbReference>
<dbReference type="InterPro" id="IPR035595">
    <property type="entry name" value="UDP_glycos_trans_CS"/>
</dbReference>
<gene>
    <name evidence="6" type="ORF">RI129_010763</name>
</gene>
<evidence type="ECO:0000256" key="4">
    <source>
        <dbReference type="RuleBase" id="RU003718"/>
    </source>
</evidence>
<dbReference type="Proteomes" id="UP001329430">
    <property type="component" value="Chromosome 8"/>
</dbReference>
<name>A0AAN7ZER5_9COLE</name>
<dbReference type="InterPro" id="IPR050271">
    <property type="entry name" value="UDP-glycosyltransferase"/>
</dbReference>
<feature type="transmembrane region" description="Helical" evidence="5">
    <location>
        <begin position="374"/>
        <end position="405"/>
    </location>
</feature>
<comment type="caution">
    <text evidence="6">The sequence shown here is derived from an EMBL/GenBank/DDBJ whole genome shotgun (WGS) entry which is preliminary data.</text>
</comment>
<evidence type="ECO:0000256" key="3">
    <source>
        <dbReference type="ARBA" id="ARBA00022679"/>
    </source>
</evidence>
<keyword evidence="5" id="KW-0472">Membrane</keyword>
<evidence type="ECO:0000313" key="6">
    <source>
        <dbReference type="EMBL" id="KAK5639952.1"/>
    </source>
</evidence>
<keyword evidence="5" id="KW-0812">Transmembrane</keyword>
<evidence type="ECO:0000256" key="2">
    <source>
        <dbReference type="ARBA" id="ARBA00022676"/>
    </source>
</evidence>
<reference evidence="6 7" key="1">
    <citation type="journal article" date="2024" name="Insects">
        <title>An Improved Chromosome-Level Genome Assembly of the Firefly Pyrocoelia pectoralis.</title>
        <authorList>
            <person name="Fu X."/>
            <person name="Meyer-Rochow V.B."/>
            <person name="Ballantyne L."/>
            <person name="Zhu X."/>
        </authorList>
    </citation>
    <scope>NUCLEOTIDE SEQUENCE [LARGE SCALE GENOMIC DNA]</scope>
    <source>
        <strain evidence="6">XCY_ONT2</strain>
    </source>
</reference>
<dbReference type="PANTHER" id="PTHR48043">
    <property type="entry name" value="EG:EG0003.4 PROTEIN-RELATED"/>
    <property type="match status" value="1"/>
</dbReference>
<dbReference type="Pfam" id="PF00201">
    <property type="entry name" value="UDPGT"/>
    <property type="match status" value="1"/>
</dbReference>
<dbReference type="PROSITE" id="PS00375">
    <property type="entry name" value="UDPGT"/>
    <property type="match status" value="1"/>
</dbReference>
<dbReference type="GO" id="GO:0016020">
    <property type="term" value="C:membrane"/>
    <property type="evidence" value="ECO:0007669"/>
    <property type="project" value="UniProtKB-SubCell"/>
</dbReference>
<dbReference type="EMBL" id="JAVRBK010000008">
    <property type="protein sequence ID" value="KAK5639952.1"/>
    <property type="molecule type" value="Genomic_DNA"/>
</dbReference>
<dbReference type="EC" id="2.4.1.17" evidence="5"/>
<organism evidence="6 7">
    <name type="scientific">Pyrocoelia pectoralis</name>
    <dbReference type="NCBI Taxonomy" id="417401"/>
    <lineage>
        <taxon>Eukaryota</taxon>
        <taxon>Metazoa</taxon>
        <taxon>Ecdysozoa</taxon>
        <taxon>Arthropoda</taxon>
        <taxon>Hexapoda</taxon>
        <taxon>Insecta</taxon>
        <taxon>Pterygota</taxon>
        <taxon>Neoptera</taxon>
        <taxon>Endopterygota</taxon>
        <taxon>Coleoptera</taxon>
        <taxon>Polyphaga</taxon>
        <taxon>Elateriformia</taxon>
        <taxon>Elateroidea</taxon>
        <taxon>Lampyridae</taxon>
        <taxon>Lampyrinae</taxon>
        <taxon>Pyrocoelia</taxon>
    </lineage>
</organism>
<dbReference type="GO" id="GO:0015020">
    <property type="term" value="F:glucuronosyltransferase activity"/>
    <property type="evidence" value="ECO:0007669"/>
    <property type="project" value="UniProtKB-EC"/>
</dbReference>
<accession>A0AAN7ZER5</accession>
<sequence>MPLLLEMLNDVVELQMQHPFVQNLITNQSVKFDVFLLELLVGPPIAFGKKFECPIIGLTTLRQSLETANHLIGTPTHPILYPDVLLPFEEPENLLQRVFSAIYALTAHLATVFYIHPQQNLAIEKYFGKGFGTVEQLTSNASLMFINGNPFLDRPRPTMPATIEIGGIHIVPPKPLPTNLKIVLDSASVGVIYFSLGTNVKTKLLSKQVKDILLSVFSELPYTILWKLEDEDLPNSPDNVIVSKWFPQSSVLKHPNTKLFITQGGLQSIDEAIYEGVPMVGMPFFADQPGNINKMVRKGFGLSFDIGSLEKEHFKQTILEVINNPKYGLNVKKASQLGRDKPMSGLEHAVWWVEYLIRHKGAKHLQSPLINISWWKYLLLDVIACLAIAITALCFVVFIGLRFAIWCYVTLIQRS</sequence>
<dbReference type="AlphaFoldDB" id="A0AAN7ZER5"/>
<dbReference type="CDD" id="cd03784">
    <property type="entry name" value="GT1_Gtf-like"/>
    <property type="match status" value="1"/>
</dbReference>
<keyword evidence="2 4" id="KW-0328">Glycosyltransferase</keyword>
<comment type="similarity">
    <text evidence="1 4">Belongs to the UDP-glycosyltransferase family.</text>
</comment>
<evidence type="ECO:0000313" key="7">
    <source>
        <dbReference type="Proteomes" id="UP001329430"/>
    </source>
</evidence>
<dbReference type="Gene3D" id="3.40.50.2000">
    <property type="entry name" value="Glycogen Phosphorylase B"/>
    <property type="match status" value="1"/>
</dbReference>
<comment type="subcellular location">
    <subcellularLocation>
        <location evidence="5">Membrane</location>
        <topology evidence="5">Single-pass membrane protein</topology>
    </subcellularLocation>
</comment>
<dbReference type="InterPro" id="IPR002213">
    <property type="entry name" value="UDP_glucos_trans"/>
</dbReference>
<comment type="catalytic activity">
    <reaction evidence="5">
        <text>glucuronate acceptor + UDP-alpha-D-glucuronate = acceptor beta-D-glucuronoside + UDP + H(+)</text>
        <dbReference type="Rhea" id="RHEA:21032"/>
        <dbReference type="ChEBI" id="CHEBI:15378"/>
        <dbReference type="ChEBI" id="CHEBI:58052"/>
        <dbReference type="ChEBI" id="CHEBI:58223"/>
        <dbReference type="ChEBI" id="CHEBI:132367"/>
        <dbReference type="ChEBI" id="CHEBI:132368"/>
        <dbReference type="EC" id="2.4.1.17"/>
    </reaction>
</comment>
<evidence type="ECO:0000256" key="1">
    <source>
        <dbReference type="ARBA" id="ARBA00009995"/>
    </source>
</evidence>